<sequence length="91" mass="10262">MTLKCVTLIHSGIIQTADTPRRRIAYQGNLELVEWVKRLLEEGYAFVDTPSGWPPAELLRELQAQGEMTFAFTAVTWSGPGVYRTYQVSPC</sequence>
<name>A0ACC5VVV2_9GAMM</name>
<dbReference type="EMBL" id="JABYQT010000007">
    <property type="protein sequence ID" value="MBZ5488375.1"/>
    <property type="molecule type" value="Genomic_DNA"/>
</dbReference>
<comment type="caution">
    <text evidence="1">The sequence shown here is derived from an EMBL/GenBank/DDBJ whole genome shotgun (WGS) entry which is preliminary data.</text>
</comment>
<keyword evidence="2" id="KW-1185">Reference proteome</keyword>
<reference evidence="1" key="1">
    <citation type="submission" date="2020-06" db="EMBL/GenBank/DDBJ databases">
        <title>Whole Genome Sequence of Halomonas aquamarina MB598.</title>
        <authorList>
            <person name="Pervaiz M."/>
            <person name="Fariq A."/>
            <person name="Yasmin A."/>
            <person name="Welch M."/>
        </authorList>
    </citation>
    <scope>NUCLEOTIDE SEQUENCE</scope>
    <source>
        <strain evidence="1">MB598</strain>
    </source>
</reference>
<gene>
    <name evidence="1" type="ORF">HW452_12660</name>
</gene>
<protein>
    <submittedName>
        <fullName evidence="1">Uncharacterized protein</fullName>
    </submittedName>
</protein>
<organism evidence="1 2">
    <name type="scientific">Vreelandella aquamarina</name>
    <dbReference type="NCBI Taxonomy" id="77097"/>
    <lineage>
        <taxon>Bacteria</taxon>
        <taxon>Pseudomonadati</taxon>
        <taxon>Pseudomonadota</taxon>
        <taxon>Gammaproteobacteria</taxon>
        <taxon>Oceanospirillales</taxon>
        <taxon>Halomonadaceae</taxon>
        <taxon>Vreelandella</taxon>
    </lineage>
</organism>
<accession>A0ACC5VVV2</accession>
<proteinExistence type="predicted"/>
<evidence type="ECO:0000313" key="1">
    <source>
        <dbReference type="EMBL" id="MBZ5488375.1"/>
    </source>
</evidence>
<evidence type="ECO:0000313" key="2">
    <source>
        <dbReference type="Proteomes" id="UP001319846"/>
    </source>
</evidence>
<dbReference type="Proteomes" id="UP001319846">
    <property type="component" value="Unassembled WGS sequence"/>
</dbReference>